<comment type="function">
    <text evidence="18">Catalyzes the conversion of 3-deoxy-D-arabino-heptulosonate 7-phosphate (DAHP) to dehydroquinate (DHQ).</text>
</comment>
<keyword evidence="15 18" id="KW-0057">Aromatic amino acid biosynthesis</keyword>
<evidence type="ECO:0000256" key="17">
    <source>
        <dbReference type="ARBA" id="ARBA00023285"/>
    </source>
</evidence>
<dbReference type="InterPro" id="IPR016037">
    <property type="entry name" value="DHQ_synth_AroB"/>
</dbReference>
<proteinExistence type="inferred from homology"/>
<dbReference type="EMBL" id="BMLG01000001">
    <property type="protein sequence ID" value="GGM22873.1"/>
    <property type="molecule type" value="Genomic_DNA"/>
</dbReference>
<evidence type="ECO:0000313" key="21">
    <source>
        <dbReference type="EMBL" id="GGM22873.1"/>
    </source>
</evidence>
<comment type="cofactor">
    <cofactor evidence="18">
        <name>Co(2+)</name>
        <dbReference type="ChEBI" id="CHEBI:48828"/>
    </cofactor>
    <cofactor evidence="18">
        <name>Zn(2+)</name>
        <dbReference type="ChEBI" id="CHEBI:29105"/>
    </cofactor>
    <text evidence="18">Binds 1 divalent metal cation per subunit. Can use either Co(2+) or Zn(2+).</text>
</comment>
<evidence type="ECO:0000256" key="2">
    <source>
        <dbReference type="ARBA" id="ARBA00001911"/>
    </source>
</evidence>
<evidence type="ECO:0000256" key="4">
    <source>
        <dbReference type="ARBA" id="ARBA00004496"/>
    </source>
</evidence>
<dbReference type="InterPro" id="IPR050071">
    <property type="entry name" value="Dehydroquinate_synthase"/>
</dbReference>
<evidence type="ECO:0000256" key="6">
    <source>
        <dbReference type="ARBA" id="ARBA00005412"/>
    </source>
</evidence>
<keyword evidence="11 18" id="KW-0479">Metal-binding</keyword>
<feature type="binding site" evidence="18">
    <location>
        <begin position="127"/>
        <end position="128"/>
    </location>
    <ligand>
        <name>NAD(+)</name>
        <dbReference type="ChEBI" id="CHEBI:57540"/>
    </ligand>
</feature>
<evidence type="ECO:0000256" key="1">
    <source>
        <dbReference type="ARBA" id="ARBA00001393"/>
    </source>
</evidence>
<comment type="caution">
    <text evidence="18">Lacks conserved residue(s) required for the propagation of feature annotation.</text>
</comment>
<evidence type="ECO:0000256" key="9">
    <source>
        <dbReference type="ARBA" id="ARBA00022490"/>
    </source>
</evidence>
<keyword evidence="17 18" id="KW-0170">Cobalt</keyword>
<dbReference type="EC" id="4.2.3.4" evidence="7 18"/>
<dbReference type="GO" id="GO:0009423">
    <property type="term" value="P:chorismate biosynthetic process"/>
    <property type="evidence" value="ECO:0007669"/>
    <property type="project" value="UniProtKB-UniRule"/>
</dbReference>
<sequence>METITVQTSTNQYDVSIGKKLRFETANFIKKDYSSIFIITDSNVESLYLQDVLSSLKPNYTVNYTIVPAGESSKSIRVYFDIMTQAIQYGLDRHGLIIALGGGMVGDLSGFVSSTFMRGIDYIQIPTTILAHDSSVGGKVAINHPEGKNLIGSFHPPQAVIYDVETLHTIPLTEIRSGYAEIAKHSLIHTEPFWDQIKVVNLKTLLSDEDLMVHLLKGIEVKAAIVEKDERESNIRQHLNFGHTLGHALEAELGYGEITHGEGVGIGMLFAMRVSEFYYDIKLPYTELFTWLKKNDFPLDLPQLQIGKLINRMKKDKKARNKTVQMVLLKSVGQPAIELVDDNNLAMLLEKFLRELVEK</sequence>
<dbReference type="Proteomes" id="UP000618460">
    <property type="component" value="Unassembled WGS sequence"/>
</dbReference>
<evidence type="ECO:0000256" key="8">
    <source>
        <dbReference type="ARBA" id="ARBA00017684"/>
    </source>
</evidence>
<keyword evidence="14 18" id="KW-0520">NAD</keyword>
<dbReference type="InterPro" id="IPR030963">
    <property type="entry name" value="DHQ_synth_fam"/>
</dbReference>
<comment type="cofactor">
    <cofactor evidence="3">
        <name>Zn(2+)</name>
        <dbReference type="ChEBI" id="CHEBI:29105"/>
    </cofactor>
</comment>
<gene>
    <name evidence="18 21" type="primary">aroB</name>
    <name evidence="21" type="ORF">GCM10011351_05920</name>
</gene>
<evidence type="ECO:0000259" key="20">
    <source>
        <dbReference type="Pfam" id="PF24621"/>
    </source>
</evidence>
<dbReference type="Pfam" id="PF01761">
    <property type="entry name" value="DHQ_synthase"/>
    <property type="match status" value="1"/>
</dbReference>
<evidence type="ECO:0000256" key="13">
    <source>
        <dbReference type="ARBA" id="ARBA00022833"/>
    </source>
</evidence>
<dbReference type="GO" id="GO:0003856">
    <property type="term" value="F:3-dehydroquinate synthase activity"/>
    <property type="evidence" value="ECO:0007669"/>
    <property type="project" value="UniProtKB-UniRule"/>
</dbReference>
<evidence type="ECO:0000256" key="18">
    <source>
        <dbReference type="HAMAP-Rule" id="MF_00110"/>
    </source>
</evidence>
<evidence type="ECO:0000256" key="10">
    <source>
        <dbReference type="ARBA" id="ARBA00022605"/>
    </source>
</evidence>
<evidence type="ECO:0000256" key="11">
    <source>
        <dbReference type="ARBA" id="ARBA00022723"/>
    </source>
</evidence>
<evidence type="ECO:0000313" key="22">
    <source>
        <dbReference type="Proteomes" id="UP000618460"/>
    </source>
</evidence>
<dbReference type="RefSeq" id="WP_117152139.1">
    <property type="nucleotide sequence ID" value="NZ_BMLG01000001.1"/>
</dbReference>
<evidence type="ECO:0000256" key="12">
    <source>
        <dbReference type="ARBA" id="ARBA00022741"/>
    </source>
</evidence>
<feature type="binding site" evidence="18">
    <location>
        <begin position="166"/>
        <end position="169"/>
    </location>
    <ligand>
        <name>NAD(+)</name>
        <dbReference type="ChEBI" id="CHEBI:57540"/>
    </ligand>
</feature>
<dbReference type="PANTHER" id="PTHR43622:SF7">
    <property type="entry name" value="3-DEHYDROQUINATE SYNTHASE, CHLOROPLASTIC"/>
    <property type="match status" value="1"/>
</dbReference>
<dbReference type="GO" id="GO:0008652">
    <property type="term" value="P:amino acid biosynthetic process"/>
    <property type="evidence" value="ECO:0007669"/>
    <property type="project" value="UniProtKB-KW"/>
</dbReference>
<dbReference type="Pfam" id="PF24621">
    <property type="entry name" value="DHQS_C"/>
    <property type="match status" value="1"/>
</dbReference>
<keyword evidence="22" id="KW-1185">Reference proteome</keyword>
<dbReference type="PIRSF" id="PIRSF001455">
    <property type="entry name" value="DHQ_synth"/>
    <property type="match status" value="1"/>
</dbReference>
<dbReference type="CDD" id="cd08195">
    <property type="entry name" value="DHQS"/>
    <property type="match status" value="1"/>
</dbReference>
<dbReference type="FunFam" id="3.40.50.1970:FF:000007">
    <property type="entry name" value="Pentafunctional AROM polypeptide"/>
    <property type="match status" value="1"/>
</dbReference>
<keyword evidence="16 18" id="KW-0456">Lyase</keyword>
<feature type="binding site" evidence="18">
    <location>
        <position position="243"/>
    </location>
    <ligand>
        <name>Zn(2+)</name>
        <dbReference type="ChEBI" id="CHEBI:29105"/>
    </ligand>
</feature>
<evidence type="ECO:0000256" key="15">
    <source>
        <dbReference type="ARBA" id="ARBA00023141"/>
    </source>
</evidence>
<dbReference type="SUPFAM" id="SSF56796">
    <property type="entry name" value="Dehydroquinate synthase-like"/>
    <property type="match status" value="1"/>
</dbReference>
<dbReference type="GO" id="GO:0005737">
    <property type="term" value="C:cytoplasm"/>
    <property type="evidence" value="ECO:0007669"/>
    <property type="project" value="UniProtKB-SubCell"/>
</dbReference>
<dbReference type="HAMAP" id="MF_00110">
    <property type="entry name" value="DHQ_synthase"/>
    <property type="match status" value="1"/>
</dbReference>
<comment type="caution">
    <text evidence="21">The sequence shown here is derived from an EMBL/GenBank/DDBJ whole genome shotgun (WGS) entry which is preliminary data.</text>
</comment>
<feature type="binding site" evidence="18">
    <location>
        <position position="260"/>
    </location>
    <ligand>
        <name>Zn(2+)</name>
        <dbReference type="ChEBI" id="CHEBI:29105"/>
    </ligand>
</feature>
<keyword evidence="13 18" id="KW-0862">Zinc</keyword>
<organism evidence="21 22">
    <name type="scientific">Paraliobacillus quinghaiensis</name>
    <dbReference type="NCBI Taxonomy" id="470815"/>
    <lineage>
        <taxon>Bacteria</taxon>
        <taxon>Bacillati</taxon>
        <taxon>Bacillota</taxon>
        <taxon>Bacilli</taxon>
        <taxon>Bacillales</taxon>
        <taxon>Bacillaceae</taxon>
        <taxon>Paraliobacillus</taxon>
    </lineage>
</organism>
<comment type="pathway">
    <text evidence="5 18">Metabolic intermediate biosynthesis; chorismate biosynthesis; chorismate from D-erythrose 4-phosphate and phosphoenolpyruvate: step 2/7.</text>
</comment>
<reference evidence="21" key="1">
    <citation type="journal article" date="2014" name="Int. J. Syst. Evol. Microbiol.">
        <title>Complete genome sequence of Corynebacterium casei LMG S-19264T (=DSM 44701T), isolated from a smear-ripened cheese.</title>
        <authorList>
            <consortium name="US DOE Joint Genome Institute (JGI-PGF)"/>
            <person name="Walter F."/>
            <person name="Albersmeier A."/>
            <person name="Kalinowski J."/>
            <person name="Ruckert C."/>
        </authorList>
    </citation>
    <scope>NUCLEOTIDE SEQUENCE</scope>
    <source>
        <strain evidence="21">CGMCC 1.6333</strain>
    </source>
</reference>
<evidence type="ECO:0000256" key="16">
    <source>
        <dbReference type="ARBA" id="ARBA00023239"/>
    </source>
</evidence>
<dbReference type="PANTHER" id="PTHR43622">
    <property type="entry name" value="3-DEHYDROQUINATE SYNTHASE"/>
    <property type="match status" value="1"/>
</dbReference>
<keyword evidence="9 18" id="KW-0963">Cytoplasm</keyword>
<accession>A0A917WR93</accession>
<evidence type="ECO:0000256" key="3">
    <source>
        <dbReference type="ARBA" id="ARBA00001947"/>
    </source>
</evidence>
<dbReference type="Gene3D" id="1.20.1090.10">
    <property type="entry name" value="Dehydroquinate synthase-like - alpha domain"/>
    <property type="match status" value="1"/>
</dbReference>
<feature type="domain" description="3-dehydroquinate synthase C-terminal" evidence="20">
    <location>
        <begin position="178"/>
        <end position="319"/>
    </location>
</feature>
<name>A0A917WR93_9BACI</name>
<comment type="similarity">
    <text evidence="6 18">Belongs to the sugar phosphate cyclases superfamily. Dehydroquinate synthase family.</text>
</comment>
<dbReference type="InterPro" id="IPR056179">
    <property type="entry name" value="DHQS_C"/>
</dbReference>
<evidence type="ECO:0000256" key="7">
    <source>
        <dbReference type="ARBA" id="ARBA00013031"/>
    </source>
</evidence>
<evidence type="ECO:0000259" key="19">
    <source>
        <dbReference type="Pfam" id="PF01761"/>
    </source>
</evidence>
<dbReference type="GO" id="GO:0009073">
    <property type="term" value="P:aromatic amino acid family biosynthetic process"/>
    <property type="evidence" value="ECO:0007669"/>
    <property type="project" value="UniProtKB-KW"/>
</dbReference>
<evidence type="ECO:0000256" key="14">
    <source>
        <dbReference type="ARBA" id="ARBA00023027"/>
    </source>
</evidence>
<reference evidence="21" key="2">
    <citation type="submission" date="2020-09" db="EMBL/GenBank/DDBJ databases">
        <authorList>
            <person name="Sun Q."/>
            <person name="Zhou Y."/>
        </authorList>
    </citation>
    <scope>NUCLEOTIDE SEQUENCE</scope>
    <source>
        <strain evidence="21">CGMCC 1.6333</strain>
    </source>
</reference>
<dbReference type="GO" id="GO:0000166">
    <property type="term" value="F:nucleotide binding"/>
    <property type="evidence" value="ECO:0007669"/>
    <property type="project" value="UniProtKB-KW"/>
</dbReference>
<feature type="binding site" evidence="18">
    <location>
        <position position="139"/>
    </location>
    <ligand>
        <name>NAD(+)</name>
        <dbReference type="ChEBI" id="CHEBI:57540"/>
    </ligand>
</feature>
<comment type="catalytic activity">
    <reaction evidence="1 18">
        <text>7-phospho-2-dehydro-3-deoxy-D-arabino-heptonate = 3-dehydroquinate + phosphate</text>
        <dbReference type="Rhea" id="RHEA:21968"/>
        <dbReference type="ChEBI" id="CHEBI:32364"/>
        <dbReference type="ChEBI" id="CHEBI:43474"/>
        <dbReference type="ChEBI" id="CHEBI:58394"/>
        <dbReference type="EC" id="4.2.3.4"/>
    </reaction>
</comment>
<comment type="cofactor">
    <cofactor evidence="2 18">
        <name>NAD(+)</name>
        <dbReference type="ChEBI" id="CHEBI:57540"/>
    </cofactor>
</comment>
<feature type="binding site" evidence="18">
    <location>
        <position position="181"/>
    </location>
    <ligand>
        <name>Zn(2+)</name>
        <dbReference type="ChEBI" id="CHEBI:29105"/>
    </ligand>
</feature>
<feature type="binding site" evidence="18">
    <location>
        <position position="148"/>
    </location>
    <ligand>
        <name>NAD(+)</name>
        <dbReference type="ChEBI" id="CHEBI:57540"/>
    </ligand>
</feature>
<dbReference type="AlphaFoldDB" id="A0A917WR93"/>
<dbReference type="InterPro" id="IPR030960">
    <property type="entry name" value="DHQS/DOIS_N"/>
</dbReference>
<dbReference type="GO" id="GO:0046872">
    <property type="term" value="F:metal ion binding"/>
    <property type="evidence" value="ECO:0007669"/>
    <property type="project" value="UniProtKB-KW"/>
</dbReference>
<evidence type="ECO:0000256" key="5">
    <source>
        <dbReference type="ARBA" id="ARBA00004661"/>
    </source>
</evidence>
<comment type="subcellular location">
    <subcellularLocation>
        <location evidence="4 18">Cytoplasm</location>
    </subcellularLocation>
</comment>
<keyword evidence="10 18" id="KW-0028">Amino-acid biosynthesis</keyword>
<feature type="domain" description="3-dehydroquinate synthase N-terminal" evidence="19">
    <location>
        <begin position="66"/>
        <end position="176"/>
    </location>
</feature>
<protein>
    <recommendedName>
        <fullName evidence="8 18">3-dehydroquinate synthase</fullName>
        <shortName evidence="18">DHQS</shortName>
        <ecNumber evidence="7 18">4.2.3.4</ecNumber>
    </recommendedName>
</protein>
<dbReference type="Gene3D" id="3.40.50.1970">
    <property type="match status" value="1"/>
</dbReference>
<keyword evidence="12 18" id="KW-0547">Nucleotide-binding</keyword>
<dbReference type="NCBIfam" id="TIGR01357">
    <property type="entry name" value="aroB"/>
    <property type="match status" value="1"/>
</dbReference>
<dbReference type="OrthoDB" id="9806583at2"/>